<keyword evidence="2" id="KW-0813">Transport</keyword>
<evidence type="ECO:0000259" key="15">
    <source>
        <dbReference type="Pfam" id="PF00999"/>
    </source>
</evidence>
<keyword evidence="8" id="KW-0406">Ion transport</keyword>
<keyword evidence="6 14" id="KW-1133">Transmembrane helix</keyword>
<evidence type="ECO:0000256" key="5">
    <source>
        <dbReference type="ARBA" id="ARBA00022958"/>
    </source>
</evidence>
<dbReference type="InterPro" id="IPR018422">
    <property type="entry name" value="Cation/H_exchanger_CPA1"/>
</dbReference>
<keyword evidence="5" id="KW-0630">Potassium</keyword>
<gene>
    <name evidence="16" type="ORF">STAS_13840</name>
</gene>
<name>A0A5A7PXL0_STRAF</name>
<evidence type="ECO:0000256" key="14">
    <source>
        <dbReference type="SAM" id="Phobius"/>
    </source>
</evidence>
<dbReference type="Proteomes" id="UP000325081">
    <property type="component" value="Unassembled WGS sequence"/>
</dbReference>
<comment type="catalytic activity">
    <reaction evidence="11">
        <text>Na(+)(in) + H(+)(out) = Na(+)(out) + H(+)(in)</text>
        <dbReference type="Rhea" id="RHEA:29419"/>
        <dbReference type="ChEBI" id="CHEBI:15378"/>
        <dbReference type="ChEBI" id="CHEBI:29101"/>
    </reaction>
</comment>
<dbReference type="Pfam" id="PF00999">
    <property type="entry name" value="Na_H_Exchanger"/>
    <property type="match status" value="1"/>
</dbReference>
<feature type="transmembrane region" description="Helical" evidence="14">
    <location>
        <begin position="340"/>
        <end position="363"/>
    </location>
</feature>
<evidence type="ECO:0000256" key="13">
    <source>
        <dbReference type="SAM" id="MobiDB-lite"/>
    </source>
</evidence>
<keyword evidence="10" id="KW-0739">Sodium transport</keyword>
<dbReference type="GO" id="GO:0098719">
    <property type="term" value="P:sodium ion import across plasma membrane"/>
    <property type="evidence" value="ECO:0007669"/>
    <property type="project" value="TreeGrafter"/>
</dbReference>
<evidence type="ECO:0000256" key="6">
    <source>
        <dbReference type="ARBA" id="ARBA00022989"/>
    </source>
</evidence>
<comment type="catalytic activity">
    <reaction evidence="12">
        <text>K(+)(in) + H(+)(out) = K(+)(out) + H(+)(in)</text>
        <dbReference type="Rhea" id="RHEA:29467"/>
        <dbReference type="ChEBI" id="CHEBI:15378"/>
        <dbReference type="ChEBI" id="CHEBI:29103"/>
    </reaction>
</comment>
<dbReference type="PANTHER" id="PTHR10110:SF159">
    <property type="entry name" value="SODIUM_HYDROGEN EXCHANGER 3"/>
    <property type="match status" value="1"/>
</dbReference>
<comment type="subcellular location">
    <subcellularLocation>
        <location evidence="1">Membrane</location>
        <topology evidence="1">Multi-pass membrane protein</topology>
    </subcellularLocation>
</comment>
<evidence type="ECO:0000256" key="1">
    <source>
        <dbReference type="ARBA" id="ARBA00004141"/>
    </source>
</evidence>
<evidence type="ECO:0000256" key="2">
    <source>
        <dbReference type="ARBA" id="ARBA00022448"/>
    </source>
</evidence>
<feature type="region of interest" description="Disordered" evidence="13">
    <location>
        <begin position="481"/>
        <end position="512"/>
    </location>
</feature>
<feature type="compositionally biased region" description="Polar residues" evidence="13">
    <location>
        <begin position="146"/>
        <end position="158"/>
    </location>
</feature>
<dbReference type="Gene3D" id="6.10.140.1330">
    <property type="match status" value="1"/>
</dbReference>
<dbReference type="GO" id="GO:0015385">
    <property type="term" value="F:sodium:proton antiporter activity"/>
    <property type="evidence" value="ECO:0007669"/>
    <property type="project" value="InterPro"/>
</dbReference>
<protein>
    <submittedName>
        <fullName evidence="16">Sodium/hydrogen exchanger</fullName>
    </submittedName>
</protein>
<dbReference type="GO" id="GO:0005886">
    <property type="term" value="C:plasma membrane"/>
    <property type="evidence" value="ECO:0007669"/>
    <property type="project" value="TreeGrafter"/>
</dbReference>
<evidence type="ECO:0000256" key="3">
    <source>
        <dbReference type="ARBA" id="ARBA00022538"/>
    </source>
</evidence>
<evidence type="ECO:0000313" key="17">
    <source>
        <dbReference type="Proteomes" id="UP000325081"/>
    </source>
</evidence>
<keyword evidence="9 14" id="KW-0472">Membrane</keyword>
<sequence>MPSQYLRHMVERSLEFDPIELNILRHVLFETVLMFVFCFVFSLFGTNKDCDLIDIVPLVRFPTSVGISSQYDSRCRRDDKMPQTNNVMQPSTIGFNRSTTDLNNWTCTNRDGAVGCGFRGGDRGGHGGSHVEAPRQRSPPPLNGNDIGNSTGSSNSFTDRPPWLGDDNNVDEENLGAARFFEQRDQYRPNGFVGRWLREQQRTTTIFGDTAAIFGDTQGPDIVGDGRWESVFCVDESFYDGPPVFDEGLEELLIGDTGSFYNSGRISVVEPLELVEEEDYVASDANLHKNPSKQGQVYDVKQQKSEGSVSSTNLMGLGTRVILLLASKGGNSRILNCKRIMLFGAVGTIISFSIISFGAKMLFETLDMGYLKVQDYLAIGAIFSSTDSVCTLEVLHPDLLYSLVFGEGLVNDAIFVVLFNAIPNFGPFTLTNILVASANASLFELGRQIHARTLRLGHRQDKCGALECDDIELWRARETSGDDCHGYDSGVGTFGPTSRAKPSEPGEDDADI</sequence>
<evidence type="ECO:0000256" key="4">
    <source>
        <dbReference type="ARBA" id="ARBA00022692"/>
    </source>
</evidence>
<comment type="caution">
    <text evidence="16">The sequence shown here is derived from an EMBL/GenBank/DDBJ whole genome shotgun (WGS) entry which is preliminary data.</text>
</comment>
<evidence type="ECO:0000256" key="9">
    <source>
        <dbReference type="ARBA" id="ARBA00023136"/>
    </source>
</evidence>
<evidence type="ECO:0000256" key="12">
    <source>
        <dbReference type="ARBA" id="ARBA00047912"/>
    </source>
</evidence>
<keyword evidence="4 14" id="KW-0812">Transmembrane</keyword>
<evidence type="ECO:0000256" key="7">
    <source>
        <dbReference type="ARBA" id="ARBA00023053"/>
    </source>
</evidence>
<dbReference type="AlphaFoldDB" id="A0A5A7PXL0"/>
<dbReference type="InterPro" id="IPR006153">
    <property type="entry name" value="Cation/H_exchanger_TM"/>
</dbReference>
<dbReference type="OrthoDB" id="196264at2759"/>
<evidence type="ECO:0000256" key="10">
    <source>
        <dbReference type="ARBA" id="ARBA00023201"/>
    </source>
</evidence>
<dbReference type="GO" id="GO:0051453">
    <property type="term" value="P:regulation of intracellular pH"/>
    <property type="evidence" value="ECO:0007669"/>
    <property type="project" value="TreeGrafter"/>
</dbReference>
<keyword evidence="7" id="KW-0915">Sodium</keyword>
<feature type="transmembrane region" description="Helical" evidence="14">
    <location>
        <begin position="21"/>
        <end position="44"/>
    </location>
</feature>
<evidence type="ECO:0000256" key="8">
    <source>
        <dbReference type="ARBA" id="ARBA00023065"/>
    </source>
</evidence>
<organism evidence="16 17">
    <name type="scientific">Striga asiatica</name>
    <name type="common">Asiatic witchweed</name>
    <name type="synonym">Buchnera asiatica</name>
    <dbReference type="NCBI Taxonomy" id="4170"/>
    <lineage>
        <taxon>Eukaryota</taxon>
        <taxon>Viridiplantae</taxon>
        <taxon>Streptophyta</taxon>
        <taxon>Embryophyta</taxon>
        <taxon>Tracheophyta</taxon>
        <taxon>Spermatophyta</taxon>
        <taxon>Magnoliopsida</taxon>
        <taxon>eudicotyledons</taxon>
        <taxon>Gunneridae</taxon>
        <taxon>Pentapetalae</taxon>
        <taxon>asterids</taxon>
        <taxon>lamiids</taxon>
        <taxon>Lamiales</taxon>
        <taxon>Orobanchaceae</taxon>
        <taxon>Buchnereae</taxon>
        <taxon>Striga</taxon>
    </lineage>
</organism>
<feature type="region of interest" description="Disordered" evidence="13">
    <location>
        <begin position="118"/>
        <end position="166"/>
    </location>
</feature>
<proteinExistence type="predicted"/>
<dbReference type="EMBL" id="BKCP01005372">
    <property type="protein sequence ID" value="GER37436.1"/>
    <property type="molecule type" value="Genomic_DNA"/>
</dbReference>
<dbReference type="PANTHER" id="PTHR10110">
    <property type="entry name" value="SODIUM/HYDROGEN EXCHANGER"/>
    <property type="match status" value="1"/>
</dbReference>
<reference evidence="17" key="1">
    <citation type="journal article" date="2019" name="Curr. Biol.">
        <title>Genome Sequence of Striga asiatica Provides Insight into the Evolution of Plant Parasitism.</title>
        <authorList>
            <person name="Yoshida S."/>
            <person name="Kim S."/>
            <person name="Wafula E.K."/>
            <person name="Tanskanen J."/>
            <person name="Kim Y.M."/>
            <person name="Honaas L."/>
            <person name="Yang Z."/>
            <person name="Spallek T."/>
            <person name="Conn C.E."/>
            <person name="Ichihashi Y."/>
            <person name="Cheong K."/>
            <person name="Cui S."/>
            <person name="Der J.P."/>
            <person name="Gundlach H."/>
            <person name="Jiao Y."/>
            <person name="Hori C."/>
            <person name="Ishida J.K."/>
            <person name="Kasahara H."/>
            <person name="Kiba T."/>
            <person name="Kim M.S."/>
            <person name="Koo N."/>
            <person name="Laohavisit A."/>
            <person name="Lee Y.H."/>
            <person name="Lumba S."/>
            <person name="McCourt P."/>
            <person name="Mortimer J.C."/>
            <person name="Mutuku J.M."/>
            <person name="Nomura T."/>
            <person name="Sasaki-Sekimoto Y."/>
            <person name="Seto Y."/>
            <person name="Wang Y."/>
            <person name="Wakatake T."/>
            <person name="Sakakibara H."/>
            <person name="Demura T."/>
            <person name="Yamaguchi S."/>
            <person name="Yoneyama K."/>
            <person name="Manabe R.I."/>
            <person name="Nelson D.C."/>
            <person name="Schulman A.H."/>
            <person name="Timko M.P."/>
            <person name="dePamphilis C.W."/>
            <person name="Choi D."/>
            <person name="Shirasu K."/>
        </authorList>
    </citation>
    <scope>NUCLEOTIDE SEQUENCE [LARGE SCALE GENOMIC DNA]</scope>
    <source>
        <strain evidence="17">cv. UVA1</strain>
    </source>
</reference>
<evidence type="ECO:0000256" key="11">
    <source>
        <dbReference type="ARBA" id="ARBA00047524"/>
    </source>
</evidence>
<dbReference type="GO" id="GO:0015386">
    <property type="term" value="F:potassium:proton antiporter activity"/>
    <property type="evidence" value="ECO:0007669"/>
    <property type="project" value="TreeGrafter"/>
</dbReference>
<keyword evidence="17" id="KW-1185">Reference proteome</keyword>
<evidence type="ECO:0000313" key="16">
    <source>
        <dbReference type="EMBL" id="GER37436.1"/>
    </source>
</evidence>
<feature type="domain" description="Cation/H+ exchanger transmembrane" evidence="15">
    <location>
        <begin position="317"/>
        <end position="429"/>
    </location>
</feature>
<accession>A0A5A7PXL0</accession>
<keyword evidence="3" id="KW-0633">Potassium transport</keyword>